<gene>
    <name evidence="1" type="ORF">ABT39_MTgene5174</name>
</gene>
<dbReference type="AlphaFoldDB" id="A0A101LZG2"/>
<organism evidence="1">
    <name type="scientific">Picea glauca</name>
    <name type="common">White spruce</name>
    <name type="synonym">Pinus glauca</name>
    <dbReference type="NCBI Taxonomy" id="3330"/>
    <lineage>
        <taxon>Eukaryota</taxon>
        <taxon>Viridiplantae</taxon>
        <taxon>Streptophyta</taxon>
        <taxon>Embryophyta</taxon>
        <taxon>Tracheophyta</taxon>
        <taxon>Spermatophyta</taxon>
        <taxon>Pinopsida</taxon>
        <taxon>Pinidae</taxon>
        <taxon>Conifers I</taxon>
        <taxon>Pinales</taxon>
        <taxon>Pinaceae</taxon>
        <taxon>Picea</taxon>
    </lineage>
</organism>
<proteinExistence type="predicted"/>
<accession>A0A101LZG2</accession>
<reference evidence="1" key="1">
    <citation type="journal article" date="2015" name="Genome Biol. Evol.">
        <title>Organellar Genomes of White Spruce (Picea glauca): Assembly and Annotation.</title>
        <authorList>
            <person name="Jackman S.D."/>
            <person name="Warren R.L."/>
            <person name="Gibb E.A."/>
            <person name="Vandervalk B.P."/>
            <person name="Mohamadi H."/>
            <person name="Chu J."/>
            <person name="Raymond A."/>
            <person name="Pleasance S."/>
            <person name="Coope R."/>
            <person name="Wildung M.R."/>
            <person name="Ritland C.E."/>
            <person name="Bousquet J."/>
            <person name="Jones S.J."/>
            <person name="Bohlmann J."/>
            <person name="Birol I."/>
        </authorList>
    </citation>
    <scope>NUCLEOTIDE SEQUENCE [LARGE SCALE GENOMIC DNA]</scope>
    <source>
        <tissue evidence="1">Flushing bud</tissue>
    </source>
</reference>
<sequence length="88" mass="9692">MTKYRERLSSSTYDLVRSASNKTLCGREESQRSLPGGLAADHLWYGNGGKRGVVGIQPCAFQRNVLKAQGVMEKRGGCLVENISCWVD</sequence>
<protein>
    <submittedName>
        <fullName evidence="1">Uncharacterized protein</fullName>
    </submittedName>
</protein>
<dbReference type="EMBL" id="LKAM01000006">
    <property type="protein sequence ID" value="KUM48177.1"/>
    <property type="molecule type" value="Genomic_DNA"/>
</dbReference>
<evidence type="ECO:0000313" key="1">
    <source>
        <dbReference type="EMBL" id="KUM48177.1"/>
    </source>
</evidence>
<keyword evidence="1" id="KW-0496">Mitochondrion</keyword>
<comment type="caution">
    <text evidence="1">The sequence shown here is derived from an EMBL/GenBank/DDBJ whole genome shotgun (WGS) entry which is preliminary data.</text>
</comment>
<name>A0A101LZG2_PICGL</name>
<geneLocation type="mitochondrion" evidence="1"/>